<keyword evidence="6 11" id="KW-0378">Hydrolase</keyword>
<feature type="domain" description="PDZ" evidence="13">
    <location>
        <begin position="258"/>
        <end position="303"/>
    </location>
</feature>
<evidence type="ECO:0000256" key="11">
    <source>
        <dbReference type="RuleBase" id="RU362031"/>
    </source>
</evidence>
<evidence type="ECO:0000313" key="14">
    <source>
        <dbReference type="EMBL" id="PWS28434.1"/>
    </source>
</evidence>
<dbReference type="Pfam" id="PF02163">
    <property type="entry name" value="Peptidase_M50"/>
    <property type="match status" value="1"/>
</dbReference>
<evidence type="ECO:0000256" key="3">
    <source>
        <dbReference type="ARBA" id="ARBA00007931"/>
    </source>
</evidence>
<feature type="transmembrane region" description="Helical" evidence="11">
    <location>
        <begin position="392"/>
        <end position="411"/>
    </location>
</feature>
<dbReference type="SUPFAM" id="SSF50156">
    <property type="entry name" value="PDZ domain-like"/>
    <property type="match status" value="2"/>
</dbReference>
<evidence type="ECO:0000256" key="6">
    <source>
        <dbReference type="ARBA" id="ARBA00022801"/>
    </source>
</evidence>
<evidence type="ECO:0000256" key="2">
    <source>
        <dbReference type="ARBA" id="ARBA00004141"/>
    </source>
</evidence>
<evidence type="ECO:0000256" key="9">
    <source>
        <dbReference type="ARBA" id="ARBA00023049"/>
    </source>
</evidence>
<dbReference type="EC" id="3.4.24.-" evidence="11"/>
<name>A0A317EP94_9SPHI</name>
<feature type="domain" description="Peptidase M50" evidence="12">
    <location>
        <begin position="10"/>
        <end position="450"/>
    </location>
</feature>
<dbReference type="CDD" id="cd06163">
    <property type="entry name" value="S2P-M50_PDZ_RseP-like"/>
    <property type="match status" value="2"/>
</dbReference>
<comment type="similarity">
    <text evidence="3 11">Belongs to the peptidase M50B family.</text>
</comment>
<comment type="caution">
    <text evidence="14">The sequence shown here is derived from an EMBL/GenBank/DDBJ whole genome shotgun (WGS) entry which is preliminary data.</text>
</comment>
<dbReference type="RefSeq" id="WP_109923881.1">
    <property type="nucleotide sequence ID" value="NZ_QGNZ01000001.1"/>
</dbReference>
<proteinExistence type="inferred from homology"/>
<organism evidence="14 15">
    <name type="scientific">Pedobacter yonginense</name>
    <dbReference type="NCBI Taxonomy" id="651869"/>
    <lineage>
        <taxon>Bacteria</taxon>
        <taxon>Pseudomonadati</taxon>
        <taxon>Bacteroidota</taxon>
        <taxon>Sphingobacteriia</taxon>
        <taxon>Sphingobacteriales</taxon>
        <taxon>Sphingobacteriaceae</taxon>
        <taxon>Pedobacter</taxon>
    </lineage>
</organism>
<protein>
    <recommendedName>
        <fullName evidence="11">Zinc metalloprotease</fullName>
        <ecNumber evidence="11">3.4.24.-</ecNumber>
    </recommendedName>
</protein>
<evidence type="ECO:0000256" key="7">
    <source>
        <dbReference type="ARBA" id="ARBA00022833"/>
    </source>
</evidence>
<dbReference type="GO" id="GO:0004222">
    <property type="term" value="F:metalloendopeptidase activity"/>
    <property type="evidence" value="ECO:0007669"/>
    <property type="project" value="InterPro"/>
</dbReference>
<evidence type="ECO:0000256" key="5">
    <source>
        <dbReference type="ARBA" id="ARBA00022692"/>
    </source>
</evidence>
<dbReference type="Proteomes" id="UP000245379">
    <property type="component" value="Unassembled WGS sequence"/>
</dbReference>
<comment type="cofactor">
    <cofactor evidence="1 11">
        <name>Zn(2+)</name>
        <dbReference type="ChEBI" id="CHEBI:29105"/>
    </cofactor>
</comment>
<dbReference type="InterPro" id="IPR036034">
    <property type="entry name" value="PDZ_sf"/>
</dbReference>
<feature type="transmembrane region" description="Helical" evidence="11">
    <location>
        <begin position="104"/>
        <end position="125"/>
    </location>
</feature>
<dbReference type="PANTHER" id="PTHR42837:SF2">
    <property type="entry name" value="MEMBRANE METALLOPROTEASE ARASP2, CHLOROPLASTIC-RELATED"/>
    <property type="match status" value="1"/>
</dbReference>
<evidence type="ECO:0000256" key="8">
    <source>
        <dbReference type="ARBA" id="ARBA00022989"/>
    </source>
</evidence>
<evidence type="ECO:0000259" key="13">
    <source>
        <dbReference type="Pfam" id="PF17820"/>
    </source>
</evidence>
<dbReference type="GO" id="GO:0046872">
    <property type="term" value="F:metal ion binding"/>
    <property type="evidence" value="ECO:0007669"/>
    <property type="project" value="UniProtKB-KW"/>
</dbReference>
<dbReference type="Gene3D" id="2.30.42.10">
    <property type="match status" value="2"/>
</dbReference>
<dbReference type="NCBIfam" id="TIGR00054">
    <property type="entry name" value="RIP metalloprotease RseP"/>
    <property type="match status" value="1"/>
</dbReference>
<keyword evidence="10 11" id="KW-0472">Membrane</keyword>
<sequence>MNGLIMAGQLLLGLSLLVILHELGHFLAARAFGIKVEKFYLFFDAWGFKLFSFKKGDVEYGIGWLPLGGYVKIAGMIDESMDTEQMAQPAQPWEFRSKPAWQRLIVMLGGIIVNIIVGVLIFWMLTFSYGKSYTINEKLTNGIAAGTMGKEIGLKNGDRILAINEKKLIRFEDAISSKVLFDGARLTVLRGNQTLYVSVPDTILNKLSKNDKENFISPRYVMERIDKVSVPDPSVDEQSFIGKILDKLFHRKFEKPVYPAYNAGIKPGDSILTVNDKAITFLDQFKDEVSANKNKQVSITALRNGKKVTFNPAVSKDGTIGVIPNVKMPESAHVDFNLIQSLPEGASMAYSTFVDNAKGIGKMVTGKLSARNISSPIGIAKVYGSTFDWVKFWTLTGLISMALAFMNLLPIPGLDGGHVVFLLIEMVQRKPVSEKVLEKAQIVGFVILICLMVFAFGNDILKSFGK</sequence>
<keyword evidence="7 11" id="KW-0862">Zinc</keyword>
<feature type="transmembrane region" description="Helical" evidence="11">
    <location>
        <begin position="442"/>
        <end position="461"/>
    </location>
</feature>
<dbReference type="Pfam" id="PF17820">
    <property type="entry name" value="PDZ_6"/>
    <property type="match status" value="1"/>
</dbReference>
<evidence type="ECO:0000256" key="1">
    <source>
        <dbReference type="ARBA" id="ARBA00001947"/>
    </source>
</evidence>
<dbReference type="GO" id="GO:0016020">
    <property type="term" value="C:membrane"/>
    <property type="evidence" value="ECO:0007669"/>
    <property type="project" value="UniProtKB-SubCell"/>
</dbReference>
<dbReference type="InterPro" id="IPR004387">
    <property type="entry name" value="Pept_M50_Zn"/>
</dbReference>
<gene>
    <name evidence="14" type="primary">rseP</name>
    <name evidence="14" type="ORF">DHW03_00830</name>
</gene>
<reference evidence="14 15" key="1">
    <citation type="submission" date="2018-05" db="EMBL/GenBank/DDBJ databases">
        <title>Pedobacter paludis sp. nov., isolated from wetland soil.</title>
        <authorList>
            <person name="Zhang Y."/>
            <person name="Wang G."/>
        </authorList>
    </citation>
    <scope>NUCLEOTIDE SEQUENCE [LARGE SCALE GENOMIC DNA]</scope>
    <source>
        <strain evidence="14 15">KCTC22721</strain>
    </source>
</reference>
<keyword evidence="4 14" id="KW-0645">Protease</keyword>
<dbReference type="InterPro" id="IPR041489">
    <property type="entry name" value="PDZ_6"/>
</dbReference>
<accession>A0A317EP94</accession>
<dbReference type="AlphaFoldDB" id="A0A317EP94"/>
<evidence type="ECO:0000313" key="15">
    <source>
        <dbReference type="Proteomes" id="UP000245379"/>
    </source>
</evidence>
<dbReference type="GO" id="GO:0006508">
    <property type="term" value="P:proteolysis"/>
    <property type="evidence" value="ECO:0007669"/>
    <property type="project" value="UniProtKB-KW"/>
</dbReference>
<dbReference type="PANTHER" id="PTHR42837">
    <property type="entry name" value="REGULATOR OF SIGMA-E PROTEASE RSEP"/>
    <property type="match status" value="1"/>
</dbReference>
<evidence type="ECO:0000259" key="12">
    <source>
        <dbReference type="Pfam" id="PF02163"/>
    </source>
</evidence>
<dbReference type="OrthoDB" id="9782003at2"/>
<comment type="subcellular location">
    <subcellularLocation>
        <location evidence="2">Membrane</location>
        <topology evidence="2">Multi-pass membrane protein</topology>
    </subcellularLocation>
</comment>
<evidence type="ECO:0000256" key="10">
    <source>
        <dbReference type="ARBA" id="ARBA00023136"/>
    </source>
</evidence>
<dbReference type="EMBL" id="QGNZ01000001">
    <property type="protein sequence ID" value="PWS28434.1"/>
    <property type="molecule type" value="Genomic_DNA"/>
</dbReference>
<keyword evidence="15" id="KW-1185">Reference proteome</keyword>
<evidence type="ECO:0000256" key="4">
    <source>
        <dbReference type="ARBA" id="ARBA00022670"/>
    </source>
</evidence>
<dbReference type="InterPro" id="IPR008915">
    <property type="entry name" value="Peptidase_M50"/>
</dbReference>
<keyword evidence="5 11" id="KW-0812">Transmembrane</keyword>
<keyword evidence="11" id="KW-0479">Metal-binding</keyword>
<keyword evidence="9 11" id="KW-0482">Metalloprotease</keyword>
<keyword evidence="8 11" id="KW-1133">Transmembrane helix</keyword>